<reference evidence="3" key="1">
    <citation type="journal article" date="2020" name="Nature">
        <title>Giant virus diversity and host interactions through global metagenomics.</title>
        <authorList>
            <person name="Schulz F."/>
            <person name="Roux S."/>
            <person name="Paez-Espino D."/>
            <person name="Jungbluth S."/>
            <person name="Walsh D.A."/>
            <person name="Denef V.J."/>
            <person name="McMahon K.D."/>
            <person name="Konstantinidis K.T."/>
            <person name="Eloe-Fadrosh E.A."/>
            <person name="Kyrpides N.C."/>
            <person name="Woyke T."/>
        </authorList>
    </citation>
    <scope>NUCLEOTIDE SEQUENCE</scope>
    <source>
        <strain evidence="3">GVMAG-M-3300025652-16</strain>
    </source>
</reference>
<evidence type="ECO:0000256" key="1">
    <source>
        <dbReference type="ARBA" id="ARBA00004328"/>
    </source>
</evidence>
<dbReference type="EMBL" id="MN740293">
    <property type="protein sequence ID" value="QHT98543.1"/>
    <property type="molecule type" value="Genomic_DNA"/>
</dbReference>
<sequence length="469" mass="49558">METYDRLVEKWAPVLNEESAGKISDNHRRSVTAAILENQEQAFAKESGMLNEGPTNTNFSATAAGTANDANWNPVLIALVRRAMPNLMAYDLAGVQPMSGPTGLIFAMRSVYKTTRGGATAGNEALFQEAIVPYSGDSSVSQSGSLGPSGLAGVTDTSSPGALAPLADSSIADSGDAYVPSGLGATPYAEGYSPAMATANAEKLGYTDGSAFAEMGFTIEKATVTARSRALKAEYSLELAQDLKAIHGLDAETELANILSTEIITEINREIVRTINSQAKIGSLQAGLQTAGIFDLATDADGRWSVEKFKGLLVQLERECNVIAKETRRGKGNIIVCSSDVATALTAAGMLDYAPALSTSLNVDDTGNTFAGVLNGRTKVYIDPYAVADYVTVGYKGTNPYDAGVFYCPYVPLQMVRAVGENDFQPRIGFKTRYGMASNPFVGAAAADGLAAARSNQYYRIFRVDNILA</sequence>
<name>A0A6C0J4G4_9ZZZZ</name>
<evidence type="ECO:0000313" key="3">
    <source>
        <dbReference type="EMBL" id="QHT98543.1"/>
    </source>
</evidence>
<dbReference type="Gene3D" id="3.30.2320.40">
    <property type="match status" value="1"/>
</dbReference>
<proteinExistence type="predicted"/>
<keyword evidence="2" id="KW-0946">Virion</keyword>
<dbReference type="AlphaFoldDB" id="A0A6C0J4G4"/>
<dbReference type="InterPro" id="IPR010762">
    <property type="entry name" value="Gp23/Gp24_T4-like"/>
</dbReference>
<protein>
    <recommendedName>
        <fullName evidence="4">Capsid protein</fullName>
    </recommendedName>
</protein>
<evidence type="ECO:0000256" key="2">
    <source>
        <dbReference type="ARBA" id="ARBA00022844"/>
    </source>
</evidence>
<evidence type="ECO:0008006" key="4">
    <source>
        <dbReference type="Google" id="ProtNLM"/>
    </source>
</evidence>
<organism evidence="3">
    <name type="scientific">viral metagenome</name>
    <dbReference type="NCBI Taxonomy" id="1070528"/>
    <lineage>
        <taxon>unclassified sequences</taxon>
        <taxon>metagenomes</taxon>
        <taxon>organismal metagenomes</taxon>
    </lineage>
</organism>
<dbReference type="GO" id="GO:0044423">
    <property type="term" value="C:virion component"/>
    <property type="evidence" value="ECO:0007669"/>
    <property type="project" value="UniProtKB-KW"/>
</dbReference>
<dbReference type="Pfam" id="PF07068">
    <property type="entry name" value="Gp23"/>
    <property type="match status" value="1"/>
</dbReference>
<comment type="subcellular location">
    <subcellularLocation>
        <location evidence="1">Virion</location>
    </subcellularLocation>
</comment>
<accession>A0A6C0J4G4</accession>